<name>A0A5J4F9J8_MICAE</name>
<evidence type="ECO:0000313" key="2">
    <source>
        <dbReference type="Proteomes" id="UP000376575"/>
    </source>
</evidence>
<accession>A0A5J4F9J8</accession>
<dbReference type="AlphaFoldDB" id="A0A5J4F9J8"/>
<sequence>MSNFLLHYKRKVIETSGSLLSQLLPKSIHAVTAKGFELKVMLFVLAFSVNLWVAT</sequence>
<protein>
    <recommendedName>
        <fullName evidence="3">Transposase DDE domain-containing protein</fullName>
    </recommendedName>
</protein>
<evidence type="ECO:0000313" key="1">
    <source>
        <dbReference type="EMBL" id="GEA27962.1"/>
    </source>
</evidence>
<reference evidence="1 2" key="1">
    <citation type="journal article" date="2019" name="FEMS Microbiol. Lett.">
        <title>A novel salt-tolerant genotype illuminates the sucrose gene evolution in freshwater bloom-forming cyanobacterium Microcystis aeruginosa.</title>
        <authorList>
            <person name="Tanabe Y."/>
            <person name="Yamaguchi H."/>
            <person name="Sano T."/>
            <person name="Kawachi M."/>
        </authorList>
    </citation>
    <scope>NUCLEOTIDE SEQUENCE [LARGE SCALE GENOMIC DNA]</scope>
    <source>
        <strain evidence="1 2">NIES-4325</strain>
    </source>
</reference>
<gene>
    <name evidence="1" type="ORF">MiAbW_02533</name>
</gene>
<organism evidence="1 2">
    <name type="scientific">Microcystis aeruginosa NIES-4325</name>
    <dbReference type="NCBI Taxonomy" id="2569534"/>
    <lineage>
        <taxon>Bacteria</taxon>
        <taxon>Bacillati</taxon>
        <taxon>Cyanobacteriota</taxon>
        <taxon>Cyanophyceae</taxon>
        <taxon>Oscillatoriophycideae</taxon>
        <taxon>Chroococcales</taxon>
        <taxon>Microcystaceae</taxon>
        <taxon>Microcystis</taxon>
    </lineage>
</organism>
<comment type="caution">
    <text evidence="1">The sequence shown here is derived from an EMBL/GenBank/DDBJ whole genome shotgun (WGS) entry which is preliminary data.</text>
</comment>
<dbReference type="Proteomes" id="UP000376575">
    <property type="component" value="Unassembled WGS sequence"/>
</dbReference>
<dbReference type="EMBL" id="BJKP01000023">
    <property type="protein sequence ID" value="GEA27962.1"/>
    <property type="molecule type" value="Genomic_DNA"/>
</dbReference>
<evidence type="ECO:0008006" key="3">
    <source>
        <dbReference type="Google" id="ProtNLM"/>
    </source>
</evidence>
<proteinExistence type="predicted"/>